<evidence type="ECO:0000256" key="3">
    <source>
        <dbReference type="ARBA" id="ARBA00022833"/>
    </source>
</evidence>
<keyword evidence="2 4" id="KW-0863">Zinc-finger</keyword>
<dbReference type="Proteomes" id="UP000187406">
    <property type="component" value="Unassembled WGS sequence"/>
</dbReference>
<dbReference type="EMBL" id="BDDD01000298">
    <property type="protein sequence ID" value="GAV63178.1"/>
    <property type="molecule type" value="Genomic_DNA"/>
</dbReference>
<dbReference type="PROSITE" id="PS01295">
    <property type="entry name" value="ISPD"/>
    <property type="match status" value="1"/>
</dbReference>
<dbReference type="GO" id="GO:0008270">
    <property type="term" value="F:zinc ion binding"/>
    <property type="evidence" value="ECO:0007669"/>
    <property type="project" value="UniProtKB-KW"/>
</dbReference>
<dbReference type="PANTHER" id="PTHR47692">
    <property type="entry name" value="RING/U-BOX SUPERFAMILY PROTEIN"/>
    <property type="match status" value="1"/>
</dbReference>
<evidence type="ECO:0000259" key="6">
    <source>
        <dbReference type="PROSITE" id="PS50089"/>
    </source>
</evidence>
<keyword evidence="1" id="KW-0479">Metal-binding</keyword>
<dbReference type="OrthoDB" id="21204at2759"/>
<accession>A0A1Q3B5A7</accession>
<keyword evidence="8" id="KW-1185">Reference proteome</keyword>
<protein>
    <submittedName>
        <fullName evidence="7">Zf-C3HC4 domain-containing protein</fullName>
    </submittedName>
</protein>
<dbReference type="PROSITE" id="PS50089">
    <property type="entry name" value="ZF_RING_2"/>
    <property type="match status" value="1"/>
</dbReference>
<evidence type="ECO:0000313" key="7">
    <source>
        <dbReference type="EMBL" id="GAV63178.1"/>
    </source>
</evidence>
<dbReference type="STRING" id="3775.A0A1Q3B5A7"/>
<name>A0A1Q3B5A7_CEPFO</name>
<reference evidence="8" key="1">
    <citation type="submission" date="2016-04" db="EMBL/GenBank/DDBJ databases">
        <title>Cephalotus genome sequencing.</title>
        <authorList>
            <person name="Fukushima K."/>
            <person name="Hasebe M."/>
            <person name="Fang X."/>
        </authorList>
    </citation>
    <scope>NUCLEOTIDE SEQUENCE [LARGE SCALE GENOMIC DNA]</scope>
    <source>
        <strain evidence="8">cv. St1</strain>
    </source>
</reference>
<feature type="region of interest" description="Disordered" evidence="5">
    <location>
        <begin position="1"/>
        <end position="22"/>
    </location>
</feature>
<feature type="domain" description="RING-type" evidence="6">
    <location>
        <begin position="26"/>
        <end position="75"/>
    </location>
</feature>
<dbReference type="Gene3D" id="3.30.40.10">
    <property type="entry name" value="Zinc/RING finger domain, C3HC4 (zinc finger)"/>
    <property type="match status" value="1"/>
</dbReference>
<dbReference type="Pfam" id="PF00097">
    <property type="entry name" value="zf-C3HC4"/>
    <property type="match status" value="1"/>
</dbReference>
<dbReference type="InterPro" id="IPR018957">
    <property type="entry name" value="Znf_C3HC4_RING-type"/>
</dbReference>
<dbReference type="InterPro" id="IPR001841">
    <property type="entry name" value="Znf_RING"/>
</dbReference>
<dbReference type="InParanoid" id="A0A1Q3B5A7"/>
<dbReference type="AlphaFoldDB" id="A0A1Q3B5A7"/>
<proteinExistence type="predicted"/>
<dbReference type="GO" id="GO:0003824">
    <property type="term" value="F:catalytic activity"/>
    <property type="evidence" value="ECO:0007669"/>
    <property type="project" value="InterPro"/>
</dbReference>
<gene>
    <name evidence="7" type="ORF">CFOL_v3_06698</name>
</gene>
<evidence type="ECO:0000313" key="8">
    <source>
        <dbReference type="Proteomes" id="UP000187406"/>
    </source>
</evidence>
<dbReference type="PANTHER" id="PTHR47692:SF2">
    <property type="entry name" value="ZINC FINGER RING-TYPE DOMAIN CONTAINING PROTEIN"/>
    <property type="match status" value="1"/>
</dbReference>
<evidence type="ECO:0000256" key="1">
    <source>
        <dbReference type="ARBA" id="ARBA00022723"/>
    </source>
</evidence>
<keyword evidence="3" id="KW-0862">Zinc</keyword>
<dbReference type="GO" id="GO:0008299">
    <property type="term" value="P:isoprenoid biosynthetic process"/>
    <property type="evidence" value="ECO:0007669"/>
    <property type="project" value="InterPro"/>
</dbReference>
<feature type="compositionally biased region" description="Polar residues" evidence="5">
    <location>
        <begin position="12"/>
        <end position="22"/>
    </location>
</feature>
<comment type="caution">
    <text evidence="7">The sequence shown here is derived from an EMBL/GenBank/DDBJ whole genome shotgun (WGS) entry which is preliminary data.</text>
</comment>
<sequence>MEHKEEEEEANKNTIDTFSSDSSNPCPICLGPISHESYLDTCFHKFCYECIVHWTKVVVSKHSCQPSSLKCPLCKTENFSIILGYDGSSFQRHYINQNYGDSYFFSKAHKYRLQCYYTEPGVVDDIFSVPRFWKSRKYLQPNRCLQSWVSRELQALMQEEDVDIVVHHILGVVNSLLKRIEQNCHIRTPETIQEEFKVLVSDAARPFLTGRTNRFVSEMELFLASGLNIEAYDAVYLQRLGWNTPKATANAVEDISENTAIAPYLYIFNEDSDGND</sequence>
<dbReference type="InterPro" id="IPR017907">
    <property type="entry name" value="Znf_RING_CS"/>
</dbReference>
<dbReference type="SUPFAM" id="SSF57850">
    <property type="entry name" value="RING/U-box"/>
    <property type="match status" value="1"/>
</dbReference>
<evidence type="ECO:0000256" key="4">
    <source>
        <dbReference type="PROSITE-ProRule" id="PRU00175"/>
    </source>
</evidence>
<evidence type="ECO:0000256" key="2">
    <source>
        <dbReference type="ARBA" id="ARBA00022771"/>
    </source>
</evidence>
<evidence type="ECO:0000256" key="5">
    <source>
        <dbReference type="SAM" id="MobiDB-lite"/>
    </source>
</evidence>
<dbReference type="InterPro" id="IPR013083">
    <property type="entry name" value="Znf_RING/FYVE/PHD"/>
</dbReference>
<dbReference type="SMART" id="SM00184">
    <property type="entry name" value="RING"/>
    <property type="match status" value="1"/>
</dbReference>
<dbReference type="PROSITE" id="PS00518">
    <property type="entry name" value="ZF_RING_1"/>
    <property type="match status" value="1"/>
</dbReference>
<dbReference type="FunCoup" id="A0A1Q3B5A7">
    <property type="interactions" value="628"/>
</dbReference>
<dbReference type="InterPro" id="IPR018294">
    <property type="entry name" value="ISPD_synthase_CS"/>
</dbReference>
<organism evidence="7 8">
    <name type="scientific">Cephalotus follicularis</name>
    <name type="common">Albany pitcher plant</name>
    <dbReference type="NCBI Taxonomy" id="3775"/>
    <lineage>
        <taxon>Eukaryota</taxon>
        <taxon>Viridiplantae</taxon>
        <taxon>Streptophyta</taxon>
        <taxon>Embryophyta</taxon>
        <taxon>Tracheophyta</taxon>
        <taxon>Spermatophyta</taxon>
        <taxon>Magnoliopsida</taxon>
        <taxon>eudicotyledons</taxon>
        <taxon>Gunneridae</taxon>
        <taxon>Pentapetalae</taxon>
        <taxon>rosids</taxon>
        <taxon>fabids</taxon>
        <taxon>Oxalidales</taxon>
        <taxon>Cephalotaceae</taxon>
        <taxon>Cephalotus</taxon>
    </lineage>
</organism>